<dbReference type="AlphaFoldDB" id="A0A455SVM1"/>
<proteinExistence type="predicted"/>
<accession>A0A455SVM1</accession>
<protein>
    <submittedName>
        <fullName evidence="1">Uncharacterized protein</fullName>
    </submittedName>
</protein>
<organism evidence="1">
    <name type="scientific">Thermosporothrix sp. COM3</name>
    <dbReference type="NCBI Taxonomy" id="2490863"/>
    <lineage>
        <taxon>Bacteria</taxon>
        <taxon>Bacillati</taxon>
        <taxon>Chloroflexota</taxon>
        <taxon>Ktedonobacteria</taxon>
        <taxon>Ktedonobacterales</taxon>
        <taxon>Thermosporotrichaceae</taxon>
        <taxon>Thermosporothrix</taxon>
    </lineage>
</organism>
<sequence>MSTELFANPLAKKLTHLVKLVIEENKRSRVNRAVYSEEEENASTDAEGDSG</sequence>
<name>A0A455SVM1_9CHLR</name>
<reference evidence="1" key="1">
    <citation type="submission" date="2018-12" db="EMBL/GenBank/DDBJ databases">
        <title>Novel natural products biosynthetic potential of the class Ktedonobacteria.</title>
        <authorList>
            <person name="Zheng Y."/>
            <person name="Saitou A."/>
            <person name="Wang C.M."/>
            <person name="Toyoda A."/>
            <person name="Minakuchi Y."/>
            <person name="Sekiguchi Y."/>
            <person name="Ueda K."/>
            <person name="Takano H."/>
            <person name="Sakai Y."/>
            <person name="Yokota A."/>
            <person name="Yabe S."/>
        </authorList>
    </citation>
    <scope>NUCLEOTIDE SEQUENCE</scope>
    <source>
        <strain evidence="1">COM3</strain>
    </source>
</reference>
<dbReference type="EMBL" id="AP019376">
    <property type="protein sequence ID" value="BBH91720.1"/>
    <property type="molecule type" value="Genomic_DNA"/>
</dbReference>
<gene>
    <name evidence="1" type="ORF">KTC_64710</name>
</gene>
<evidence type="ECO:0000313" key="1">
    <source>
        <dbReference type="EMBL" id="BBH91720.1"/>
    </source>
</evidence>